<evidence type="ECO:0000256" key="1">
    <source>
        <dbReference type="SAM" id="MobiDB-lite"/>
    </source>
</evidence>
<evidence type="ECO:0000313" key="3">
    <source>
        <dbReference type="Proteomes" id="UP000077266"/>
    </source>
</evidence>
<reference evidence="2 3" key="1">
    <citation type="journal article" date="2016" name="Mol. Biol. Evol.">
        <title>Comparative Genomics of Early-Diverging Mushroom-Forming Fungi Provides Insights into the Origins of Lignocellulose Decay Capabilities.</title>
        <authorList>
            <person name="Nagy L.G."/>
            <person name="Riley R."/>
            <person name="Tritt A."/>
            <person name="Adam C."/>
            <person name="Daum C."/>
            <person name="Floudas D."/>
            <person name="Sun H."/>
            <person name="Yadav J.S."/>
            <person name="Pangilinan J."/>
            <person name="Larsson K.H."/>
            <person name="Matsuura K."/>
            <person name="Barry K."/>
            <person name="Labutti K."/>
            <person name="Kuo R."/>
            <person name="Ohm R.A."/>
            <person name="Bhattacharya S.S."/>
            <person name="Shirouzu T."/>
            <person name="Yoshinaga Y."/>
            <person name="Martin F.M."/>
            <person name="Grigoriev I.V."/>
            <person name="Hibbett D.S."/>
        </authorList>
    </citation>
    <scope>NUCLEOTIDE SEQUENCE [LARGE SCALE GENOMIC DNA]</scope>
    <source>
        <strain evidence="2 3">HHB12029</strain>
    </source>
</reference>
<proteinExistence type="predicted"/>
<name>A0A165CVG0_EXIGL</name>
<feature type="compositionally biased region" description="Basic residues" evidence="1">
    <location>
        <begin position="43"/>
        <end position="56"/>
    </location>
</feature>
<dbReference type="AlphaFoldDB" id="A0A165CVG0"/>
<sequence length="56" mass="6608">MTTTRRILSDHRFIPGVVRYKEAVKRGVKKRRTGRSTSEDHARRKGLRSRGRRSSR</sequence>
<protein>
    <submittedName>
        <fullName evidence="2">Uncharacterized protein</fullName>
    </submittedName>
</protein>
<keyword evidence="3" id="KW-1185">Reference proteome</keyword>
<feature type="region of interest" description="Disordered" evidence="1">
    <location>
        <begin position="24"/>
        <end position="56"/>
    </location>
</feature>
<gene>
    <name evidence="2" type="ORF">EXIGLDRAFT_728774</name>
</gene>
<dbReference type="InParanoid" id="A0A165CVG0"/>
<feature type="non-terminal residue" evidence="2">
    <location>
        <position position="56"/>
    </location>
</feature>
<accession>A0A165CVG0</accession>
<evidence type="ECO:0000313" key="2">
    <source>
        <dbReference type="EMBL" id="KZV83206.1"/>
    </source>
</evidence>
<organism evidence="2 3">
    <name type="scientific">Exidia glandulosa HHB12029</name>
    <dbReference type="NCBI Taxonomy" id="1314781"/>
    <lineage>
        <taxon>Eukaryota</taxon>
        <taxon>Fungi</taxon>
        <taxon>Dikarya</taxon>
        <taxon>Basidiomycota</taxon>
        <taxon>Agaricomycotina</taxon>
        <taxon>Agaricomycetes</taxon>
        <taxon>Auriculariales</taxon>
        <taxon>Exidiaceae</taxon>
        <taxon>Exidia</taxon>
    </lineage>
</organism>
<dbReference type="EMBL" id="KV426283">
    <property type="protein sequence ID" value="KZV83206.1"/>
    <property type="molecule type" value="Genomic_DNA"/>
</dbReference>
<dbReference type="Proteomes" id="UP000077266">
    <property type="component" value="Unassembled WGS sequence"/>
</dbReference>